<dbReference type="GO" id="GO:0016491">
    <property type="term" value="F:oxidoreductase activity"/>
    <property type="evidence" value="ECO:0007669"/>
    <property type="project" value="InterPro"/>
</dbReference>
<dbReference type="InterPro" id="IPR009078">
    <property type="entry name" value="Ferritin-like_SF"/>
</dbReference>
<name>A4TYT2_9PROT</name>
<dbReference type="AlphaFoldDB" id="A4TYT2"/>
<sequence length="283" mass="32397">MSAEHSQQWIDKMTHWTPEDIPWADFDGSKLSPDILMVVKAASMVERNAGDYTEYLGRIFINDPAFKQLAVQWRKEEVQHGDVLGRYAELADPDFNFAQRFKRFTDGYKVPIELDSSVRGSQTGELLARCIVETGTSSFYSALRDATDEPVLKAICHRIAGDEFRHYKWFYDYMKRYMDAEGVGIFRRALVAIGRIKETDDDELAFAYHAANEPADMVYDRLRCNRAYAARAYGFYQPKHTERAVNMILKVIGLDPQGWLGSAAKSFAWKKMRSRAEAMKAAA</sequence>
<evidence type="ECO:0008006" key="2">
    <source>
        <dbReference type="Google" id="ProtNLM"/>
    </source>
</evidence>
<gene>
    <name evidence="1" type="ORF">MGR_3353</name>
</gene>
<dbReference type="InterPro" id="IPR012348">
    <property type="entry name" value="RNR-like"/>
</dbReference>
<organism evidence="1">
    <name type="scientific">Magnetospirillum gryphiswaldense</name>
    <dbReference type="NCBI Taxonomy" id="55518"/>
    <lineage>
        <taxon>Bacteria</taxon>
        <taxon>Pseudomonadati</taxon>
        <taxon>Pseudomonadota</taxon>
        <taxon>Alphaproteobacteria</taxon>
        <taxon>Rhodospirillales</taxon>
        <taxon>Rhodospirillaceae</taxon>
        <taxon>Magnetospirillum</taxon>
    </lineage>
</organism>
<reference evidence="1" key="1">
    <citation type="journal article" date="2007" name="J. Bacteriol.">
        <title>Comparative genome analysis of four magnetotactic bacteria reveals a complex set of group-specific genes implicated in magnetosome biomineralization and function.</title>
        <authorList>
            <person name="Richter M."/>
            <person name="Kube M."/>
            <person name="Bazylinski D.A."/>
            <person name="Lombardot T."/>
            <person name="Gloeckner F.O."/>
            <person name="Reinhardt R."/>
            <person name="Schueler D."/>
        </authorList>
    </citation>
    <scope>NUCLEOTIDE SEQUENCE</scope>
    <source>
        <strain evidence="1">MSR-1</strain>
    </source>
</reference>
<proteinExistence type="predicted"/>
<evidence type="ECO:0000313" key="1">
    <source>
        <dbReference type="EMBL" id="CAM75789.1"/>
    </source>
</evidence>
<dbReference type="Gene3D" id="1.10.620.20">
    <property type="entry name" value="Ribonucleotide Reductase, subunit A"/>
    <property type="match status" value="1"/>
</dbReference>
<dbReference type="CDD" id="cd00657">
    <property type="entry name" value="Ferritin_like"/>
    <property type="match status" value="1"/>
</dbReference>
<dbReference type="SUPFAM" id="SSF47240">
    <property type="entry name" value="Ferritin-like"/>
    <property type="match status" value="1"/>
</dbReference>
<accession>A4TYT2</accession>
<protein>
    <recommendedName>
        <fullName evidence="2">Rubrerythrin family protein</fullName>
    </recommendedName>
</protein>
<dbReference type="EMBL" id="CU459003">
    <property type="protein sequence ID" value="CAM75789.1"/>
    <property type="molecule type" value="Genomic_DNA"/>
</dbReference>